<keyword evidence="5" id="KW-0378">Hydrolase</keyword>
<dbReference type="InterPro" id="IPR000477">
    <property type="entry name" value="RT_dom"/>
</dbReference>
<dbReference type="Gene3D" id="3.10.10.10">
    <property type="entry name" value="HIV Type 1 Reverse Transcriptase, subunit A, domain 1"/>
    <property type="match status" value="1"/>
</dbReference>
<keyword evidence="3" id="KW-0540">Nuclease</keyword>
<dbReference type="GO" id="GO:0016787">
    <property type="term" value="F:hydrolase activity"/>
    <property type="evidence" value="ECO:0007669"/>
    <property type="project" value="UniProtKB-KW"/>
</dbReference>
<evidence type="ECO:0000313" key="8">
    <source>
        <dbReference type="Proteomes" id="UP000504635"/>
    </source>
</evidence>
<dbReference type="SMART" id="SM00343">
    <property type="entry name" value="ZnF_C2HC"/>
    <property type="match status" value="2"/>
</dbReference>
<feature type="domain" description="CCHC-type" evidence="7">
    <location>
        <begin position="206"/>
        <end position="222"/>
    </location>
</feature>
<dbReference type="OrthoDB" id="6783097at2759"/>
<organism evidence="8 9">
    <name type="scientific">Sitophilus oryzae</name>
    <name type="common">Rice weevil</name>
    <name type="synonym">Curculio oryzae</name>
    <dbReference type="NCBI Taxonomy" id="7048"/>
    <lineage>
        <taxon>Eukaryota</taxon>
        <taxon>Metazoa</taxon>
        <taxon>Ecdysozoa</taxon>
        <taxon>Arthropoda</taxon>
        <taxon>Hexapoda</taxon>
        <taxon>Insecta</taxon>
        <taxon>Pterygota</taxon>
        <taxon>Neoptera</taxon>
        <taxon>Endopterygota</taxon>
        <taxon>Coleoptera</taxon>
        <taxon>Polyphaga</taxon>
        <taxon>Cucujiformia</taxon>
        <taxon>Curculionidae</taxon>
        <taxon>Dryophthorinae</taxon>
        <taxon>Sitophilus</taxon>
    </lineage>
</organism>
<feature type="compositionally biased region" description="Low complexity" evidence="6">
    <location>
        <begin position="226"/>
        <end position="251"/>
    </location>
</feature>
<evidence type="ECO:0000256" key="3">
    <source>
        <dbReference type="ARBA" id="ARBA00022722"/>
    </source>
</evidence>
<dbReference type="GO" id="GO:0016779">
    <property type="term" value="F:nucleotidyltransferase activity"/>
    <property type="evidence" value="ECO:0007669"/>
    <property type="project" value="UniProtKB-KW"/>
</dbReference>
<keyword evidence="1" id="KW-0808">Transferase</keyword>
<dbReference type="Pfam" id="PF00077">
    <property type="entry name" value="RVP"/>
    <property type="match status" value="1"/>
</dbReference>
<keyword evidence="8" id="KW-1185">Reference proteome</keyword>
<feature type="region of interest" description="Disordered" evidence="6">
    <location>
        <begin position="221"/>
        <end position="257"/>
    </location>
</feature>
<dbReference type="KEGG" id="soy:115890623"/>
<dbReference type="CDD" id="cd01647">
    <property type="entry name" value="RT_LTR"/>
    <property type="match status" value="1"/>
</dbReference>
<evidence type="ECO:0000256" key="2">
    <source>
        <dbReference type="ARBA" id="ARBA00022695"/>
    </source>
</evidence>
<dbReference type="InterPro" id="IPR043502">
    <property type="entry name" value="DNA/RNA_pol_sf"/>
</dbReference>
<keyword evidence="2" id="KW-0548">Nucleotidyltransferase</keyword>
<feature type="domain" description="CCHC-type" evidence="7">
    <location>
        <begin position="264"/>
        <end position="280"/>
    </location>
</feature>
<dbReference type="InterPro" id="IPR021109">
    <property type="entry name" value="Peptidase_aspartic_dom_sf"/>
</dbReference>
<sequence length="601" mass="67549">MAEANVTLTQQQFEALLSRISNLSTQSLETGNFSSCSSRFNGSKDSDVNAFIDAIETFKDCSKVSDANALRGLSMLLDDFAATWWYGVKDTVATWETALDLLRLTFGPRKPAYLVYREIFSKEQDIRTPSDVFICQSRSLLAQLPANTLTESTQIDMIYGLLHKRIREKVPRDKIRTFNELLKECRMVEETFVDHFDRPSNDKRPKCRFCKYLGHTEDQCRKKQGTASTSTKTSTTAPSPSNPVTSVPNSTLESHPPRISNQVTCYGCNRPGYIKSNCPTCSNTAASVEFCALDNVEVPVYPQSRPILPINILGMNGQGLIDTAAKHSVASGSLYEALRKHNVPYTKTRSTIKLADGTVKEQEVKLLRVDVLLGSRYIPTTFMTLPNADKTLLGIDFLRSANLVLDIGQQNWSFADDILTKYPLVYEDDHKISNIEVLSVSILRSDEAIMLSSEEHKQLSDLLEANQDIFALGGEPTPYAEHYIDTKSHAPISVPPYRMTPGNKEKLRQELDKMLRDDIIEECESAWSAPVVLVPKKNGETRVCCDYRALNAITTPVHYPLPRMDDLLHATKKTIYMSAIDLRAGYHQVKVREQIETKHRS</sequence>
<reference evidence="9" key="1">
    <citation type="submission" date="2025-08" db="UniProtKB">
        <authorList>
            <consortium name="RefSeq"/>
        </authorList>
    </citation>
    <scope>IDENTIFICATION</scope>
    <source>
        <tissue evidence="9">Gonads</tissue>
    </source>
</reference>
<dbReference type="GO" id="GO:0003676">
    <property type="term" value="F:nucleic acid binding"/>
    <property type="evidence" value="ECO:0007669"/>
    <property type="project" value="InterPro"/>
</dbReference>
<dbReference type="AlphaFoldDB" id="A0A6J2YRR2"/>
<proteinExistence type="predicted"/>
<protein>
    <submittedName>
        <fullName evidence="9">Uncharacterized protein LOC115890623</fullName>
    </submittedName>
</protein>
<dbReference type="InterPro" id="IPR050951">
    <property type="entry name" value="Retrovirus_Pol_polyprotein"/>
</dbReference>
<dbReference type="InParanoid" id="A0A6J2YRR2"/>
<accession>A0A6J2YRR2</accession>
<evidence type="ECO:0000256" key="6">
    <source>
        <dbReference type="SAM" id="MobiDB-lite"/>
    </source>
</evidence>
<dbReference type="Gene3D" id="4.10.60.10">
    <property type="entry name" value="Zinc finger, CCHC-type"/>
    <property type="match status" value="1"/>
</dbReference>
<dbReference type="InterPro" id="IPR018061">
    <property type="entry name" value="Retropepsins"/>
</dbReference>
<keyword evidence="4" id="KW-0255">Endonuclease</keyword>
<dbReference type="Proteomes" id="UP000504635">
    <property type="component" value="Unplaced"/>
</dbReference>
<evidence type="ECO:0000256" key="1">
    <source>
        <dbReference type="ARBA" id="ARBA00022679"/>
    </source>
</evidence>
<evidence type="ECO:0000256" key="4">
    <source>
        <dbReference type="ARBA" id="ARBA00022759"/>
    </source>
</evidence>
<dbReference type="PANTHER" id="PTHR37984">
    <property type="entry name" value="PROTEIN CBG26694"/>
    <property type="match status" value="1"/>
</dbReference>
<dbReference type="Pfam" id="PF00078">
    <property type="entry name" value="RVT_1"/>
    <property type="match status" value="1"/>
</dbReference>
<evidence type="ECO:0000256" key="5">
    <source>
        <dbReference type="ARBA" id="ARBA00022801"/>
    </source>
</evidence>
<dbReference type="Gene3D" id="2.40.70.10">
    <property type="entry name" value="Acid Proteases"/>
    <property type="match status" value="1"/>
</dbReference>
<dbReference type="GO" id="GO:0071897">
    <property type="term" value="P:DNA biosynthetic process"/>
    <property type="evidence" value="ECO:0007669"/>
    <property type="project" value="UniProtKB-ARBA"/>
</dbReference>
<dbReference type="CDD" id="cd00303">
    <property type="entry name" value="retropepsin_like"/>
    <property type="match status" value="1"/>
</dbReference>
<dbReference type="GO" id="GO:0008270">
    <property type="term" value="F:zinc ion binding"/>
    <property type="evidence" value="ECO:0007669"/>
    <property type="project" value="InterPro"/>
</dbReference>
<name>A0A6J2YRR2_SITOR</name>
<evidence type="ECO:0000259" key="7">
    <source>
        <dbReference type="SMART" id="SM00343"/>
    </source>
</evidence>
<dbReference type="InterPro" id="IPR001878">
    <property type="entry name" value="Znf_CCHC"/>
</dbReference>
<dbReference type="PANTHER" id="PTHR37984:SF5">
    <property type="entry name" value="PROTEIN NYNRIN-LIKE"/>
    <property type="match status" value="1"/>
</dbReference>
<dbReference type="SUPFAM" id="SSF56672">
    <property type="entry name" value="DNA/RNA polymerases"/>
    <property type="match status" value="1"/>
</dbReference>
<dbReference type="RefSeq" id="XP_030766763.1">
    <property type="nucleotide sequence ID" value="XM_030910903.1"/>
</dbReference>
<dbReference type="GeneID" id="115890623"/>
<evidence type="ECO:0000313" key="9">
    <source>
        <dbReference type="RefSeq" id="XP_030766763.1"/>
    </source>
</evidence>
<dbReference type="SUPFAM" id="SSF50630">
    <property type="entry name" value="Acid proteases"/>
    <property type="match status" value="1"/>
</dbReference>
<gene>
    <name evidence="9" type="primary">LOC115890623</name>
</gene>
<dbReference type="GO" id="GO:0004519">
    <property type="term" value="F:endonuclease activity"/>
    <property type="evidence" value="ECO:0007669"/>
    <property type="project" value="UniProtKB-KW"/>
</dbReference>